<evidence type="ECO:0000256" key="1">
    <source>
        <dbReference type="ARBA" id="ARBA00010688"/>
    </source>
</evidence>
<evidence type="ECO:0000313" key="6">
    <source>
        <dbReference type="Proteomes" id="UP001320831"/>
    </source>
</evidence>
<comment type="caution">
    <text evidence="5">The sequence shown here is derived from an EMBL/GenBank/DDBJ whole genome shotgun (WGS) entry which is preliminary data.</text>
</comment>
<dbReference type="PANTHER" id="PTHR43085:SF15">
    <property type="entry name" value="2-DEHYDRO-3-DEOXYGLUCONOKINASE"/>
    <property type="match status" value="1"/>
</dbReference>
<reference evidence="5 6" key="1">
    <citation type="submission" date="2022-09" db="EMBL/GenBank/DDBJ databases">
        <title>Chelativorans salina sp. nov., a novel slightly halophilic bacterium isolated from a saline lake sediment enrichment.</title>
        <authorList>
            <person name="Gao L."/>
            <person name="Fang B.-Z."/>
            <person name="Li W.-J."/>
        </authorList>
    </citation>
    <scope>NUCLEOTIDE SEQUENCE [LARGE SCALE GENOMIC DNA]</scope>
    <source>
        <strain evidence="5 6">EGI FJ00035</strain>
    </source>
</reference>
<dbReference type="SUPFAM" id="SSF53613">
    <property type="entry name" value="Ribokinase-like"/>
    <property type="match status" value="1"/>
</dbReference>
<dbReference type="Proteomes" id="UP001320831">
    <property type="component" value="Unassembled WGS sequence"/>
</dbReference>
<dbReference type="InterPro" id="IPR011611">
    <property type="entry name" value="PfkB_dom"/>
</dbReference>
<keyword evidence="2" id="KW-0808">Transferase</keyword>
<comment type="similarity">
    <text evidence="1">Belongs to the carbohydrate kinase PfkB family.</text>
</comment>
<dbReference type="CDD" id="cd01166">
    <property type="entry name" value="KdgK"/>
    <property type="match status" value="1"/>
</dbReference>
<keyword evidence="3 5" id="KW-0418">Kinase</keyword>
<evidence type="ECO:0000256" key="3">
    <source>
        <dbReference type="ARBA" id="ARBA00022777"/>
    </source>
</evidence>
<dbReference type="GO" id="GO:0016301">
    <property type="term" value="F:kinase activity"/>
    <property type="evidence" value="ECO:0007669"/>
    <property type="project" value="UniProtKB-KW"/>
</dbReference>
<organism evidence="5 6">
    <name type="scientific">Chelativorans salis</name>
    <dbReference type="NCBI Taxonomy" id="2978478"/>
    <lineage>
        <taxon>Bacteria</taxon>
        <taxon>Pseudomonadati</taxon>
        <taxon>Pseudomonadota</taxon>
        <taxon>Alphaproteobacteria</taxon>
        <taxon>Hyphomicrobiales</taxon>
        <taxon>Phyllobacteriaceae</taxon>
        <taxon>Chelativorans</taxon>
    </lineage>
</organism>
<proteinExistence type="inferred from homology"/>
<sequence>MEKGGVASVGECMLELSGGSGGNWRMGHAGDTFNTLWAMRALTPESVAADYVSAFGDDPFSAEQRKFFADHGIGTAASPVIQGRRPGLYAITLDGAERSFTYWRADSAARCLADDPKALEKTLENQVLVYFSGITLAILEEPARKTLIAALEAARKGGSRIAFDPNYRPRLWTSPEAARAAVDAALAVSDIALPTFPDEAELYDDPNPAAAVRRLAQAGVSEIAIKNGAGATFLSAGGREASIPAIVVADPVDTTGAGDSFNGAYLASRLAGDEPERAVRRGHNVAAAVIQVHGALAPFSVLREAFARA</sequence>
<dbReference type="EMBL" id="JAOCZP010000002">
    <property type="protein sequence ID" value="MCT7375283.1"/>
    <property type="molecule type" value="Genomic_DNA"/>
</dbReference>
<accession>A0ABT2LNN3</accession>
<dbReference type="InterPro" id="IPR029056">
    <property type="entry name" value="Ribokinase-like"/>
</dbReference>
<evidence type="ECO:0000259" key="4">
    <source>
        <dbReference type="Pfam" id="PF00294"/>
    </source>
</evidence>
<dbReference type="InterPro" id="IPR002173">
    <property type="entry name" value="Carboh/pur_kinase_PfkB_CS"/>
</dbReference>
<name>A0ABT2LNN3_9HYPH</name>
<dbReference type="PROSITE" id="PS00584">
    <property type="entry name" value="PFKB_KINASES_2"/>
    <property type="match status" value="1"/>
</dbReference>
<dbReference type="InterPro" id="IPR050306">
    <property type="entry name" value="PfkB_Carbo_kinase"/>
</dbReference>
<dbReference type="Gene3D" id="3.40.1190.20">
    <property type="match status" value="1"/>
</dbReference>
<dbReference type="Pfam" id="PF00294">
    <property type="entry name" value="PfkB"/>
    <property type="match status" value="1"/>
</dbReference>
<keyword evidence="6" id="KW-1185">Reference proteome</keyword>
<dbReference type="RefSeq" id="WP_260902129.1">
    <property type="nucleotide sequence ID" value="NZ_JAOCZP010000002.1"/>
</dbReference>
<gene>
    <name evidence="5" type="ORF">N5A92_09580</name>
</gene>
<dbReference type="PANTHER" id="PTHR43085">
    <property type="entry name" value="HEXOKINASE FAMILY MEMBER"/>
    <property type="match status" value="1"/>
</dbReference>
<evidence type="ECO:0000256" key="2">
    <source>
        <dbReference type="ARBA" id="ARBA00022679"/>
    </source>
</evidence>
<feature type="domain" description="Carbohydrate kinase PfkB" evidence="4">
    <location>
        <begin position="6"/>
        <end position="298"/>
    </location>
</feature>
<evidence type="ECO:0000313" key="5">
    <source>
        <dbReference type="EMBL" id="MCT7375283.1"/>
    </source>
</evidence>
<protein>
    <submittedName>
        <fullName evidence="5">Sugar kinase</fullName>
    </submittedName>
</protein>